<dbReference type="OrthoDB" id="9814887at2"/>
<dbReference type="KEGG" id="lit:FPZ52_03995"/>
<dbReference type="InterPro" id="IPR011990">
    <property type="entry name" value="TPR-like_helical_dom_sf"/>
</dbReference>
<dbReference type="GO" id="GO:0046872">
    <property type="term" value="F:metal ion binding"/>
    <property type="evidence" value="ECO:0007669"/>
    <property type="project" value="UniProtKB-KW"/>
</dbReference>
<dbReference type="InterPro" id="IPR051156">
    <property type="entry name" value="Mito/Outer_Membr_Metalloprot"/>
</dbReference>
<dbReference type="Gene3D" id="3.30.2010.10">
    <property type="entry name" value="Metalloproteases ('zincins'), catalytic domain"/>
    <property type="match status" value="1"/>
</dbReference>
<dbReference type="SUPFAM" id="SSF48452">
    <property type="entry name" value="TPR-like"/>
    <property type="match status" value="1"/>
</dbReference>
<dbReference type="Proteomes" id="UP000318483">
    <property type="component" value="Chromosome"/>
</dbReference>
<proteinExistence type="predicted"/>
<keyword evidence="5" id="KW-0862">Zinc</keyword>
<dbReference type="Gene3D" id="1.25.40.10">
    <property type="entry name" value="Tetratricopeptide repeat domain"/>
    <property type="match status" value="1"/>
</dbReference>
<feature type="domain" description="Peptidase M48" evidence="8">
    <location>
        <begin position="42"/>
        <end position="226"/>
    </location>
</feature>
<evidence type="ECO:0000256" key="1">
    <source>
        <dbReference type="ARBA" id="ARBA00001947"/>
    </source>
</evidence>
<dbReference type="GO" id="GO:0016020">
    <property type="term" value="C:membrane"/>
    <property type="evidence" value="ECO:0007669"/>
    <property type="project" value="TreeGrafter"/>
</dbReference>
<evidence type="ECO:0000313" key="9">
    <source>
        <dbReference type="EMBL" id="QDY68873.1"/>
    </source>
</evidence>
<keyword evidence="2 9" id="KW-0645">Protease</keyword>
<keyword evidence="6 9" id="KW-0482">Metalloprotease</keyword>
<name>A0A5B8ITS7_9RHOB</name>
<gene>
    <name evidence="9" type="ORF">FPZ52_03995</name>
</gene>
<comment type="cofactor">
    <cofactor evidence="1">
        <name>Zn(2+)</name>
        <dbReference type="ChEBI" id="CHEBI:29105"/>
    </cofactor>
</comment>
<dbReference type="InterPro" id="IPR001915">
    <property type="entry name" value="Peptidase_M48"/>
</dbReference>
<evidence type="ECO:0000256" key="2">
    <source>
        <dbReference type="ARBA" id="ARBA00022670"/>
    </source>
</evidence>
<accession>A0A5B8ITS7</accession>
<dbReference type="PANTHER" id="PTHR22726:SF1">
    <property type="entry name" value="METALLOENDOPEPTIDASE OMA1, MITOCHONDRIAL"/>
    <property type="match status" value="1"/>
</dbReference>
<reference evidence="9 10" key="1">
    <citation type="submission" date="2019-07" db="EMBL/GenBank/DDBJ databases">
        <title>Litoreibacter alkalisoli sp. nov., isolated from saline-alkaline soil.</title>
        <authorList>
            <person name="Wang S."/>
            <person name="Xu L."/>
            <person name="Xing Y.-T."/>
            <person name="Sun J.-Q."/>
        </authorList>
    </citation>
    <scope>NUCLEOTIDE SEQUENCE [LARGE SCALE GENOMIC DNA]</scope>
    <source>
        <strain evidence="9 10">LN3S51</strain>
    </source>
</reference>
<feature type="chain" id="PRO_5022768291" evidence="7">
    <location>
        <begin position="30"/>
        <end position="450"/>
    </location>
</feature>
<dbReference type="RefSeq" id="WP_146363931.1">
    <property type="nucleotide sequence ID" value="NZ_CP042261.1"/>
</dbReference>
<dbReference type="CDD" id="cd07324">
    <property type="entry name" value="M48C_Oma1-like"/>
    <property type="match status" value="1"/>
</dbReference>
<dbReference type="GO" id="GO:0004222">
    <property type="term" value="F:metalloendopeptidase activity"/>
    <property type="evidence" value="ECO:0007669"/>
    <property type="project" value="InterPro"/>
</dbReference>
<evidence type="ECO:0000259" key="8">
    <source>
        <dbReference type="Pfam" id="PF01435"/>
    </source>
</evidence>
<keyword evidence="4" id="KW-0378">Hydrolase</keyword>
<dbReference type="EMBL" id="CP042261">
    <property type="protein sequence ID" value="QDY68873.1"/>
    <property type="molecule type" value="Genomic_DNA"/>
</dbReference>
<dbReference type="Pfam" id="PF01435">
    <property type="entry name" value="Peptidase_M48"/>
    <property type="match status" value="1"/>
</dbReference>
<feature type="signal peptide" evidence="7">
    <location>
        <begin position="1"/>
        <end position="29"/>
    </location>
</feature>
<organism evidence="9 10">
    <name type="scientific">Qingshengfaniella alkalisoli</name>
    <dbReference type="NCBI Taxonomy" id="2599296"/>
    <lineage>
        <taxon>Bacteria</taxon>
        <taxon>Pseudomonadati</taxon>
        <taxon>Pseudomonadota</taxon>
        <taxon>Alphaproteobacteria</taxon>
        <taxon>Rhodobacterales</taxon>
        <taxon>Paracoccaceae</taxon>
        <taxon>Qingshengfaniella</taxon>
    </lineage>
</organism>
<evidence type="ECO:0000256" key="6">
    <source>
        <dbReference type="ARBA" id="ARBA00023049"/>
    </source>
</evidence>
<evidence type="ECO:0000256" key="5">
    <source>
        <dbReference type="ARBA" id="ARBA00022833"/>
    </source>
</evidence>
<sequence length="450" mass="47896">MLSSLIPAALSRLCLVASLLMMLSPAAQARSLLRDAGMEHGLNMMAQPLLVAAGLPANRTKVLVINDMSMNAFVVDSSHIFVNAGLILKARNAAELQAVFAHEIAHIANGHFSRRRLNAQSSRTVTGIGIALALAAGVGTNNAEVAAGLAAGAAGAAHSAFLAHTRAEEASADQSGMRYMARSGIDPRAMSQLLDHFEAQEAMSSVRRNPYTYSHPLSRDRKRAVADYAARLPDQDYDNTTADYWFGRAQGKLSAYLRSPGYTANRLAAGDDSDAALIQRSVAALVTPDYTAAQRYAAMLTARSPDDPYFHDLAGWVELESGRVDAAIAAYARAAELAPYEPLILAGYGRALMARNTAASRTQAREVLETARARDPFNARLLRDLATAYASEGENGMASVTTAERLALTGDLASAHVHAQRALGQLPTGSPGWNRAQDIARAAQSAGKRR</sequence>
<keyword evidence="7" id="KW-0732">Signal</keyword>
<keyword evidence="10" id="KW-1185">Reference proteome</keyword>
<dbReference type="PANTHER" id="PTHR22726">
    <property type="entry name" value="METALLOENDOPEPTIDASE OMA1"/>
    <property type="match status" value="1"/>
</dbReference>
<evidence type="ECO:0000313" key="10">
    <source>
        <dbReference type="Proteomes" id="UP000318483"/>
    </source>
</evidence>
<evidence type="ECO:0000256" key="7">
    <source>
        <dbReference type="SAM" id="SignalP"/>
    </source>
</evidence>
<dbReference type="GO" id="GO:0051603">
    <property type="term" value="P:proteolysis involved in protein catabolic process"/>
    <property type="evidence" value="ECO:0007669"/>
    <property type="project" value="TreeGrafter"/>
</dbReference>
<protein>
    <submittedName>
        <fullName evidence="9">M48 family metalloprotease</fullName>
    </submittedName>
</protein>
<evidence type="ECO:0000256" key="3">
    <source>
        <dbReference type="ARBA" id="ARBA00022723"/>
    </source>
</evidence>
<dbReference type="AlphaFoldDB" id="A0A5B8ITS7"/>
<evidence type="ECO:0000256" key="4">
    <source>
        <dbReference type="ARBA" id="ARBA00022801"/>
    </source>
</evidence>
<keyword evidence="3" id="KW-0479">Metal-binding</keyword>